<dbReference type="Pfam" id="PF00560">
    <property type="entry name" value="LRR_1"/>
    <property type="match status" value="4"/>
</dbReference>
<organism evidence="6 7">
    <name type="scientific">Vitis vinifera</name>
    <name type="common">Grape</name>
    <dbReference type="NCBI Taxonomy" id="29760"/>
    <lineage>
        <taxon>Eukaryota</taxon>
        <taxon>Viridiplantae</taxon>
        <taxon>Streptophyta</taxon>
        <taxon>Embryophyta</taxon>
        <taxon>Tracheophyta</taxon>
        <taxon>Spermatophyta</taxon>
        <taxon>Magnoliopsida</taxon>
        <taxon>eudicotyledons</taxon>
        <taxon>Gunneridae</taxon>
        <taxon>Pentapetalae</taxon>
        <taxon>rosids</taxon>
        <taxon>Vitales</taxon>
        <taxon>Vitaceae</taxon>
        <taxon>Viteae</taxon>
        <taxon>Vitis</taxon>
    </lineage>
</organism>
<keyword evidence="3" id="KW-0677">Repeat</keyword>
<evidence type="ECO:0000259" key="5">
    <source>
        <dbReference type="Pfam" id="PF08263"/>
    </source>
</evidence>
<evidence type="ECO:0000256" key="3">
    <source>
        <dbReference type="ARBA" id="ARBA00022737"/>
    </source>
</evidence>
<dbReference type="InterPro" id="IPR001611">
    <property type="entry name" value="Leu-rich_rpt"/>
</dbReference>
<dbReference type="SUPFAM" id="SSF52058">
    <property type="entry name" value="L domain-like"/>
    <property type="match status" value="1"/>
</dbReference>
<keyword evidence="1" id="KW-0433">Leucine-rich repeat</keyword>
<proteinExistence type="predicted"/>
<dbReference type="InterPro" id="IPR053211">
    <property type="entry name" value="DNA_repair-toleration"/>
</dbReference>
<evidence type="ECO:0000313" key="6">
    <source>
        <dbReference type="EMBL" id="WJZ87811.1"/>
    </source>
</evidence>
<evidence type="ECO:0000256" key="1">
    <source>
        <dbReference type="ARBA" id="ARBA00022614"/>
    </source>
</evidence>
<feature type="chain" id="PRO_5046881143" description="Leucine-rich repeat-containing N-terminal plant-type domain-containing protein" evidence="4">
    <location>
        <begin position="23"/>
        <end position="391"/>
    </location>
</feature>
<dbReference type="PANTHER" id="PTHR48060:SF21">
    <property type="entry name" value="L DOMAIN-LIKE PROTEIN"/>
    <property type="match status" value="1"/>
</dbReference>
<protein>
    <recommendedName>
        <fullName evidence="5">Leucine-rich repeat-containing N-terminal plant-type domain-containing protein</fullName>
    </recommendedName>
</protein>
<evidence type="ECO:0000256" key="4">
    <source>
        <dbReference type="SAM" id="SignalP"/>
    </source>
</evidence>
<dbReference type="PANTHER" id="PTHR48060">
    <property type="entry name" value="DNA DAMAGE-REPAIR/TOLERATION PROTEIN DRT100"/>
    <property type="match status" value="1"/>
</dbReference>
<gene>
    <name evidence="6" type="ORF">VitviT2T_007162</name>
</gene>
<dbReference type="Proteomes" id="UP001227230">
    <property type="component" value="Chromosome 5"/>
</dbReference>
<keyword evidence="7" id="KW-1185">Reference proteome</keyword>
<reference evidence="6 7" key="1">
    <citation type="journal article" date="2023" name="Hortic Res">
        <title>The complete reference genome for grapevine (Vitis vinifera L.) genetics and breeding.</title>
        <authorList>
            <person name="Shi X."/>
            <person name="Cao S."/>
            <person name="Wang X."/>
            <person name="Huang S."/>
            <person name="Wang Y."/>
            <person name="Liu Z."/>
            <person name="Liu W."/>
            <person name="Leng X."/>
            <person name="Peng Y."/>
            <person name="Wang N."/>
            <person name="Wang Y."/>
            <person name="Ma Z."/>
            <person name="Xu X."/>
            <person name="Zhang F."/>
            <person name="Xue H."/>
            <person name="Zhong H."/>
            <person name="Wang Y."/>
            <person name="Zhang K."/>
            <person name="Velt A."/>
            <person name="Avia K."/>
            <person name="Holtgrawe D."/>
            <person name="Grimplet J."/>
            <person name="Matus J.T."/>
            <person name="Ware D."/>
            <person name="Wu X."/>
            <person name="Wang H."/>
            <person name="Liu C."/>
            <person name="Fang Y."/>
            <person name="Rustenholz C."/>
            <person name="Cheng Z."/>
            <person name="Xiao H."/>
            <person name="Zhou Y."/>
        </authorList>
    </citation>
    <scope>NUCLEOTIDE SEQUENCE [LARGE SCALE GENOMIC DNA]</scope>
    <source>
        <strain evidence="7">cv. Pinot noir / PN40024</strain>
        <tissue evidence="6">Leaf</tissue>
    </source>
</reference>
<evidence type="ECO:0000313" key="7">
    <source>
        <dbReference type="Proteomes" id="UP001227230"/>
    </source>
</evidence>
<name>A0ABY9BYC6_VITVI</name>
<accession>A0ABY9BYC6</accession>
<keyword evidence="2 4" id="KW-0732">Signal</keyword>
<feature type="domain" description="Leucine-rich repeat-containing N-terminal plant-type" evidence="5">
    <location>
        <begin position="40"/>
        <end position="79"/>
    </location>
</feature>
<dbReference type="Pfam" id="PF08263">
    <property type="entry name" value="LRRNT_2"/>
    <property type="match status" value="1"/>
</dbReference>
<dbReference type="EMBL" id="CP126652">
    <property type="protein sequence ID" value="WJZ87811.1"/>
    <property type="molecule type" value="Genomic_DNA"/>
</dbReference>
<evidence type="ECO:0000256" key="2">
    <source>
        <dbReference type="ARBA" id="ARBA00022729"/>
    </source>
</evidence>
<sequence>MEMPIFSLRLQWSFLLVNLVLCISSFKLESHSSTPTFGNETDKLALLAFKNYVANVPNGVLSSWNDSLHFCQWEGVTCSHQLQRVTALRLESQRLAGSLPPIENLTFLRELELSNNNLHGEIPIELTNCSSFRTVNFTRNNLTGQIPLHVGHMSKLLHLWLGTNNFSGMIPPSLHNLSSVIEFVATDNHLSGNFMSNMRFSSPQLCKFGKAMNQFTGIIPDTLSNISGLELLDLGDNHLTGKVPDSLGVLKDLYWLTLDFNSSGRGMSGDLNFLNSLTNISGLRLINAEGNHFGGVLPNSIVNLSTQLQQLVLGENKISGNIPKEIGNLINLIQFIATWNYLTGIIPTSIGKLQNLGELDFGWNRLSGLLLSTLGNLSQLFHLNMSYNNFG</sequence>
<dbReference type="Gene3D" id="3.80.10.10">
    <property type="entry name" value="Ribonuclease Inhibitor"/>
    <property type="match status" value="3"/>
</dbReference>
<feature type="signal peptide" evidence="4">
    <location>
        <begin position="1"/>
        <end position="22"/>
    </location>
</feature>
<dbReference type="InterPro" id="IPR032675">
    <property type="entry name" value="LRR_dom_sf"/>
</dbReference>
<dbReference type="InterPro" id="IPR013210">
    <property type="entry name" value="LRR_N_plant-typ"/>
</dbReference>